<evidence type="ECO:0000256" key="2">
    <source>
        <dbReference type="SAM" id="MobiDB-lite"/>
    </source>
</evidence>
<reference evidence="3" key="4">
    <citation type="submission" date="2025-08" db="UniProtKB">
        <authorList>
            <consortium name="Ensembl"/>
        </authorList>
    </citation>
    <scope>IDENTIFICATION</scope>
</reference>
<dbReference type="GO" id="GO:0005737">
    <property type="term" value="C:cytoplasm"/>
    <property type="evidence" value="ECO:0007669"/>
    <property type="project" value="TreeGrafter"/>
</dbReference>
<dbReference type="OMA" id="NFDRGVS"/>
<dbReference type="Gene3D" id="3.40.30.10">
    <property type="entry name" value="Glutaredoxin"/>
    <property type="match status" value="1"/>
</dbReference>
<keyword evidence="4" id="KW-1185">Reference proteome</keyword>
<gene>
    <name evidence="3" type="primary">LOC103190845</name>
</gene>
<dbReference type="InterPro" id="IPR006993">
    <property type="entry name" value="Glut_rich_SH3-bd"/>
</dbReference>
<dbReference type="Ensembl" id="ENSCMIT00000010755.1">
    <property type="protein sequence ID" value="ENSCMIP00000010483.1"/>
    <property type="gene ID" value="ENSCMIG00000005513.1"/>
</dbReference>
<dbReference type="PANTHER" id="PTHR12232:SF0">
    <property type="entry name" value="THIOREDOXIN DOMAIN-CONTAINING PROTEIN"/>
    <property type="match status" value="1"/>
</dbReference>
<dbReference type="STRING" id="7868.ENSCMIP00000010483"/>
<dbReference type="CDD" id="cd03030">
    <property type="entry name" value="GRX_SH3BGR"/>
    <property type="match status" value="1"/>
</dbReference>
<dbReference type="OrthoDB" id="9932926at2759"/>
<sequence length="242" mass="26879">MVIKVFIATQSGSTAIKKKQQDVMGFLEANKIDFKEMDIAANEDNRMWMRENVPGEKRPQKGNPLPPQIFNDAQYCGDFEAFFNAKEDNGVYGFLHLTPPPGSKEANQAEILQNGETPGDHTPNAGPEQRSCVPEDAQLEENIEMLHNHIEQSTDVNENIAENEGQTLVNGKDSDPTGEAEETGEEALKTEEEGEQPVTEGDQEVADPVTEDEEEQPVTEEEEDEVPVTEDEEEAQESDDES</sequence>
<dbReference type="SUPFAM" id="SSF52833">
    <property type="entry name" value="Thioredoxin-like"/>
    <property type="match status" value="1"/>
</dbReference>
<feature type="compositionally biased region" description="Acidic residues" evidence="2">
    <location>
        <begin position="201"/>
        <end position="242"/>
    </location>
</feature>
<evidence type="ECO:0000313" key="4">
    <source>
        <dbReference type="Proteomes" id="UP000314986"/>
    </source>
</evidence>
<dbReference type="GeneID" id="103190845"/>
<dbReference type="InterPro" id="IPR051033">
    <property type="entry name" value="SH3BGR"/>
</dbReference>
<reference evidence="4" key="2">
    <citation type="journal article" date="2007" name="PLoS Biol.">
        <title>Survey sequencing and comparative analysis of the elephant shark (Callorhinchus milii) genome.</title>
        <authorList>
            <person name="Venkatesh B."/>
            <person name="Kirkness E.F."/>
            <person name="Loh Y.H."/>
            <person name="Halpern A.L."/>
            <person name="Lee A.P."/>
            <person name="Johnson J."/>
            <person name="Dandona N."/>
            <person name="Viswanathan L.D."/>
            <person name="Tay A."/>
            <person name="Venter J.C."/>
            <person name="Strausberg R.L."/>
            <person name="Brenner S."/>
        </authorList>
    </citation>
    <scope>NUCLEOTIDE SEQUENCE [LARGE SCALE GENOMIC DNA]</scope>
</reference>
<dbReference type="KEGG" id="cmk:103190845"/>
<organism evidence="3 4">
    <name type="scientific">Callorhinchus milii</name>
    <name type="common">Ghost shark</name>
    <dbReference type="NCBI Taxonomy" id="7868"/>
    <lineage>
        <taxon>Eukaryota</taxon>
        <taxon>Metazoa</taxon>
        <taxon>Chordata</taxon>
        <taxon>Craniata</taxon>
        <taxon>Vertebrata</taxon>
        <taxon>Chondrichthyes</taxon>
        <taxon>Holocephali</taxon>
        <taxon>Chimaeriformes</taxon>
        <taxon>Callorhinchidae</taxon>
        <taxon>Callorhinchus</taxon>
    </lineage>
</organism>
<evidence type="ECO:0000256" key="1">
    <source>
        <dbReference type="ARBA" id="ARBA00007764"/>
    </source>
</evidence>
<dbReference type="RefSeq" id="XP_007909931.1">
    <property type="nucleotide sequence ID" value="XM_007911740.2"/>
</dbReference>
<evidence type="ECO:0000313" key="3">
    <source>
        <dbReference type="Ensembl" id="ENSCMIP00000010483.1"/>
    </source>
</evidence>
<evidence type="ECO:0008006" key="5">
    <source>
        <dbReference type="Google" id="ProtNLM"/>
    </source>
</evidence>
<protein>
    <recommendedName>
        <fullName evidence="5">SH3 domain-binding glutamic acid-rich protein</fullName>
    </recommendedName>
</protein>
<dbReference type="Pfam" id="PF04908">
    <property type="entry name" value="SH3BGR"/>
    <property type="match status" value="1"/>
</dbReference>
<feature type="compositionally biased region" description="Acidic residues" evidence="2">
    <location>
        <begin position="176"/>
        <end position="185"/>
    </location>
</feature>
<dbReference type="Proteomes" id="UP000314986">
    <property type="component" value="Unassembled WGS sequence"/>
</dbReference>
<dbReference type="InParanoid" id="A0A4W3H197"/>
<dbReference type="GeneTree" id="ENSGT00940000159847"/>
<dbReference type="InterPro" id="IPR036249">
    <property type="entry name" value="Thioredoxin-like_sf"/>
</dbReference>
<dbReference type="AlphaFoldDB" id="A0A4W3H197"/>
<proteinExistence type="inferred from homology"/>
<dbReference type="RefSeq" id="XP_042190089.1">
    <property type="nucleotide sequence ID" value="XM_042334155.1"/>
</dbReference>
<dbReference type="PANTHER" id="PTHR12232">
    <property type="entry name" value="SH3 DOMAIN-BINDING GLUTAMIC ACID-RICH-LIKE PROTEIN"/>
    <property type="match status" value="1"/>
</dbReference>
<accession>A0A4W3H197</accession>
<comment type="similarity">
    <text evidence="1">Belongs to the SH3BGR family.</text>
</comment>
<feature type="region of interest" description="Disordered" evidence="2">
    <location>
        <begin position="164"/>
        <end position="242"/>
    </location>
</feature>
<reference evidence="4" key="1">
    <citation type="journal article" date="2006" name="Science">
        <title>Ancient noncoding elements conserved in the human genome.</title>
        <authorList>
            <person name="Venkatesh B."/>
            <person name="Kirkness E.F."/>
            <person name="Loh Y.H."/>
            <person name="Halpern A.L."/>
            <person name="Lee A.P."/>
            <person name="Johnson J."/>
            <person name="Dandona N."/>
            <person name="Viswanathan L.D."/>
            <person name="Tay A."/>
            <person name="Venter J.C."/>
            <person name="Strausberg R.L."/>
            <person name="Brenner S."/>
        </authorList>
    </citation>
    <scope>NUCLEOTIDE SEQUENCE [LARGE SCALE GENOMIC DNA]</scope>
</reference>
<reference evidence="4" key="3">
    <citation type="journal article" date="2014" name="Nature">
        <title>Elephant shark genome provides unique insights into gnathostome evolution.</title>
        <authorList>
            <consortium name="International Elephant Shark Genome Sequencing Consortium"/>
            <person name="Venkatesh B."/>
            <person name="Lee A.P."/>
            <person name="Ravi V."/>
            <person name="Maurya A.K."/>
            <person name="Lian M.M."/>
            <person name="Swann J.B."/>
            <person name="Ohta Y."/>
            <person name="Flajnik M.F."/>
            <person name="Sutoh Y."/>
            <person name="Kasahara M."/>
            <person name="Hoon S."/>
            <person name="Gangu V."/>
            <person name="Roy S.W."/>
            <person name="Irimia M."/>
            <person name="Korzh V."/>
            <person name="Kondrychyn I."/>
            <person name="Lim Z.W."/>
            <person name="Tay B.H."/>
            <person name="Tohari S."/>
            <person name="Kong K.W."/>
            <person name="Ho S."/>
            <person name="Lorente-Galdos B."/>
            <person name="Quilez J."/>
            <person name="Marques-Bonet T."/>
            <person name="Raney B.J."/>
            <person name="Ingham P.W."/>
            <person name="Tay A."/>
            <person name="Hillier L.W."/>
            <person name="Minx P."/>
            <person name="Boehm T."/>
            <person name="Wilson R.K."/>
            <person name="Brenner S."/>
            <person name="Warren W.C."/>
        </authorList>
    </citation>
    <scope>NUCLEOTIDE SEQUENCE [LARGE SCALE GENOMIC DNA]</scope>
</reference>
<reference evidence="3" key="5">
    <citation type="submission" date="2025-09" db="UniProtKB">
        <authorList>
            <consortium name="Ensembl"/>
        </authorList>
    </citation>
    <scope>IDENTIFICATION</scope>
</reference>
<name>A0A4W3H197_CALMI</name>